<feature type="domain" description="ABC transporter" evidence="8">
    <location>
        <begin position="16"/>
        <end position="258"/>
    </location>
</feature>
<keyword evidence="10" id="KW-1185">Reference proteome</keyword>
<dbReference type="EMBL" id="BMLQ01000012">
    <property type="protein sequence ID" value="GGO49459.1"/>
    <property type="molecule type" value="Genomic_DNA"/>
</dbReference>
<comment type="caution">
    <text evidence="9">The sequence shown here is derived from an EMBL/GenBank/DDBJ whole genome shotgun (WGS) entry which is preliminary data.</text>
</comment>
<reference evidence="10" key="1">
    <citation type="journal article" date="2019" name="Int. J. Syst. Evol. Microbiol.">
        <title>The Global Catalogue of Microorganisms (GCM) 10K type strain sequencing project: providing services to taxonomists for standard genome sequencing and annotation.</title>
        <authorList>
            <consortium name="The Broad Institute Genomics Platform"/>
            <consortium name="The Broad Institute Genome Sequencing Center for Infectious Disease"/>
            <person name="Wu L."/>
            <person name="Ma J."/>
        </authorList>
    </citation>
    <scope>NUCLEOTIDE SEQUENCE [LARGE SCALE GENOMIC DNA]</scope>
    <source>
        <strain evidence="10">CGMCC 1.7064</strain>
    </source>
</reference>
<accession>A0ABQ2MBQ7</accession>
<keyword evidence="6" id="KW-0029">Amino-acid transport</keyword>
<dbReference type="PROSITE" id="PS50893">
    <property type="entry name" value="ABC_TRANSPORTER_2"/>
    <property type="match status" value="1"/>
</dbReference>
<dbReference type="SUPFAM" id="SSF52540">
    <property type="entry name" value="P-loop containing nucleoside triphosphate hydrolases"/>
    <property type="match status" value="1"/>
</dbReference>
<keyword evidence="1" id="KW-0813">Transport</keyword>
<evidence type="ECO:0000256" key="5">
    <source>
        <dbReference type="ARBA" id="ARBA00022967"/>
    </source>
</evidence>
<dbReference type="Gene3D" id="3.30.70.260">
    <property type="match status" value="1"/>
</dbReference>
<evidence type="ECO:0000259" key="8">
    <source>
        <dbReference type="PROSITE" id="PS50893"/>
    </source>
</evidence>
<name>A0ABQ2MBQ7_9MICC</name>
<evidence type="ECO:0000256" key="7">
    <source>
        <dbReference type="ARBA" id="ARBA00023136"/>
    </source>
</evidence>
<evidence type="ECO:0000256" key="4">
    <source>
        <dbReference type="ARBA" id="ARBA00022840"/>
    </source>
</evidence>
<keyword evidence="2" id="KW-1003">Cell membrane</keyword>
<gene>
    <name evidence="9" type="primary">metN</name>
    <name evidence="9" type="ORF">GCM10010977_31390</name>
</gene>
<evidence type="ECO:0000256" key="3">
    <source>
        <dbReference type="ARBA" id="ARBA00022741"/>
    </source>
</evidence>
<protein>
    <submittedName>
        <fullName evidence="9">Methionine import ATP-binding protein MetN</fullName>
    </submittedName>
</protein>
<dbReference type="PANTHER" id="PTHR43166:SF30">
    <property type="entry name" value="METHIONINE IMPORT ATP-BINDING PROTEIN METN"/>
    <property type="match status" value="1"/>
</dbReference>
<dbReference type="CDD" id="cd03258">
    <property type="entry name" value="ABC_MetN_methionine_transporter"/>
    <property type="match status" value="1"/>
</dbReference>
<dbReference type="GO" id="GO:0005524">
    <property type="term" value="F:ATP binding"/>
    <property type="evidence" value="ECO:0007669"/>
    <property type="project" value="UniProtKB-KW"/>
</dbReference>
<dbReference type="InterPro" id="IPR050086">
    <property type="entry name" value="MetN_ABC_transporter-like"/>
</dbReference>
<evidence type="ECO:0000313" key="10">
    <source>
        <dbReference type="Proteomes" id="UP000642509"/>
    </source>
</evidence>
<dbReference type="PANTHER" id="PTHR43166">
    <property type="entry name" value="AMINO ACID IMPORT ATP-BINDING PROTEIN"/>
    <property type="match status" value="1"/>
</dbReference>
<dbReference type="InterPro" id="IPR027417">
    <property type="entry name" value="P-loop_NTPase"/>
</dbReference>
<dbReference type="Proteomes" id="UP000642509">
    <property type="component" value="Unassembled WGS sequence"/>
</dbReference>
<dbReference type="InterPro" id="IPR003439">
    <property type="entry name" value="ABC_transporter-like_ATP-bd"/>
</dbReference>
<evidence type="ECO:0000256" key="2">
    <source>
        <dbReference type="ARBA" id="ARBA00022475"/>
    </source>
</evidence>
<dbReference type="InterPro" id="IPR041701">
    <property type="entry name" value="MetN_ABC"/>
</dbReference>
<dbReference type="InterPro" id="IPR003593">
    <property type="entry name" value="AAA+_ATPase"/>
</dbReference>
<dbReference type="Pfam" id="PF09383">
    <property type="entry name" value="NIL"/>
    <property type="match status" value="1"/>
</dbReference>
<proteinExistence type="predicted"/>
<dbReference type="InterPro" id="IPR017871">
    <property type="entry name" value="ABC_transporter-like_CS"/>
</dbReference>
<dbReference type="PROSITE" id="PS00211">
    <property type="entry name" value="ABC_TRANSPORTER_1"/>
    <property type="match status" value="1"/>
</dbReference>
<keyword evidence="7" id="KW-0472">Membrane</keyword>
<keyword evidence="5" id="KW-1278">Translocase</keyword>
<dbReference type="SMART" id="SM00930">
    <property type="entry name" value="NIL"/>
    <property type="match status" value="1"/>
</dbReference>
<dbReference type="InterPro" id="IPR018449">
    <property type="entry name" value="NIL_domain"/>
</dbReference>
<sequence length="355" mass="38246">MPEPKEMQDNHPMPHIALKDVTKEYPAPQRGHAPTVAVDRVSLEIEKGDVFGIIGYSGAGKSTLVRLINALEPATAGSIEIDGTDITRLSAARQRQMRTGIGMIFQRFNLLSSRSVRRNVEYPLEVAGMGKAERRRKALELLDFVGLADKAGAFPEQLSGGQQQRVGIARALAADPPILLADEATSALDPETTDEVLDLLAKVNRDLGVTIVVITHEMEVIARIATKVAVMDRGQVVEAGETYSVFTNPQTATSRRFVRTVVRNLPTGDELTELRAQHEGRFFTISFTDEGATEARVFGALARAGVDFNLVYGGVDSIQGRVYGLLTIAVRGDAAAVDEAVSSIGSGVTVEEVHA</sequence>
<evidence type="ECO:0000313" key="9">
    <source>
        <dbReference type="EMBL" id="GGO49459.1"/>
    </source>
</evidence>
<organism evidence="9 10">
    <name type="scientific">Citricoccus zhacaiensis</name>
    <dbReference type="NCBI Taxonomy" id="489142"/>
    <lineage>
        <taxon>Bacteria</taxon>
        <taxon>Bacillati</taxon>
        <taxon>Actinomycetota</taxon>
        <taxon>Actinomycetes</taxon>
        <taxon>Micrococcales</taxon>
        <taxon>Micrococcaceae</taxon>
        <taxon>Citricoccus</taxon>
    </lineage>
</organism>
<dbReference type="SMART" id="SM00382">
    <property type="entry name" value="AAA"/>
    <property type="match status" value="1"/>
</dbReference>
<dbReference type="InterPro" id="IPR045865">
    <property type="entry name" value="ACT-like_dom_sf"/>
</dbReference>
<dbReference type="SUPFAM" id="SSF55021">
    <property type="entry name" value="ACT-like"/>
    <property type="match status" value="1"/>
</dbReference>
<evidence type="ECO:0000256" key="6">
    <source>
        <dbReference type="ARBA" id="ARBA00022970"/>
    </source>
</evidence>
<keyword evidence="4 9" id="KW-0067">ATP-binding</keyword>
<keyword evidence="3" id="KW-0547">Nucleotide-binding</keyword>
<evidence type="ECO:0000256" key="1">
    <source>
        <dbReference type="ARBA" id="ARBA00022448"/>
    </source>
</evidence>
<dbReference type="Gene3D" id="3.40.50.300">
    <property type="entry name" value="P-loop containing nucleotide triphosphate hydrolases"/>
    <property type="match status" value="1"/>
</dbReference>
<dbReference type="Pfam" id="PF00005">
    <property type="entry name" value="ABC_tran"/>
    <property type="match status" value="1"/>
</dbReference>